<dbReference type="CDD" id="cd01949">
    <property type="entry name" value="GGDEF"/>
    <property type="match status" value="1"/>
</dbReference>
<dbReference type="InterPro" id="IPR000014">
    <property type="entry name" value="PAS"/>
</dbReference>
<dbReference type="EC" id="2.7.7.65" evidence="2"/>
<accession>A0A2K4X9T7</accession>
<dbReference type="Proteomes" id="UP000615003">
    <property type="component" value="Unassembled WGS sequence"/>
</dbReference>
<dbReference type="PANTHER" id="PTHR45138:SF9">
    <property type="entry name" value="DIGUANYLATE CYCLASE DGCM-RELATED"/>
    <property type="match status" value="1"/>
</dbReference>
<evidence type="ECO:0000313" key="7">
    <source>
        <dbReference type="Proteomes" id="UP000238288"/>
    </source>
</evidence>
<evidence type="ECO:0000313" key="6">
    <source>
        <dbReference type="EMBL" id="SOU41073.1"/>
    </source>
</evidence>
<sequence length="427" mass="49143">MNYAYQVSKIESFVVHYIAKPDFQISDVLANPKHEFKQSAYHLFYELIKLKKVHVYQEPNPVNELFGLIRKSLYLSDQTQSLVLQTVEGWWLEWYFALIMEQKINSDKGDMPSSYLSQNILNPMRKHELSHYAKLFTKLPMPICNVCANTGDILKVNQRFVDVFGYSVKEVPNLKAWWKKAYPDPQYREFVKKLWQESLDVAQENNNDIPANNYKVSCSDGSQILMEVSGINIGEEFIAVFNDATERMEAEDILRDMAFLDSLTRIANRRRFDEKLVQEFDCARDRNGALSIILIDIDYFKQFNDRYGHMAGDTCLYDVAQEIASTVSRPEDFVARYGGEEFVVLLPQTDRQGALFIAEQIEKAIESLAIVHEDSYSGLLSLSMGINTIDDNDTEDRFSFVKGADNALYYAKRQGRNCIALAKSETS</sequence>
<dbReference type="InterPro" id="IPR050469">
    <property type="entry name" value="Diguanylate_Cyclase"/>
</dbReference>
<organism evidence="6 7">
    <name type="scientific">Pseudoalteromonas carrageenovora IAM 12662</name>
    <dbReference type="NCBI Taxonomy" id="1314868"/>
    <lineage>
        <taxon>Bacteria</taxon>
        <taxon>Pseudomonadati</taxon>
        <taxon>Pseudomonadota</taxon>
        <taxon>Gammaproteobacteria</taxon>
        <taxon>Alteromonadales</taxon>
        <taxon>Pseudoalteromonadaceae</taxon>
        <taxon>Pseudoalteromonas</taxon>
    </lineage>
</organism>
<evidence type="ECO:0000256" key="2">
    <source>
        <dbReference type="ARBA" id="ARBA00012528"/>
    </source>
</evidence>
<protein>
    <recommendedName>
        <fullName evidence="2">diguanylate cyclase</fullName>
        <ecNumber evidence="2">2.7.7.65</ecNumber>
    </recommendedName>
</protein>
<dbReference type="GO" id="GO:0043709">
    <property type="term" value="P:cell adhesion involved in single-species biofilm formation"/>
    <property type="evidence" value="ECO:0007669"/>
    <property type="project" value="TreeGrafter"/>
</dbReference>
<dbReference type="NCBIfam" id="TIGR00229">
    <property type="entry name" value="sensory_box"/>
    <property type="match status" value="1"/>
</dbReference>
<dbReference type="SUPFAM" id="SSF55785">
    <property type="entry name" value="PYP-like sensor domain (PAS domain)"/>
    <property type="match status" value="1"/>
</dbReference>
<reference evidence="5 8" key="1">
    <citation type="submission" date="2015-06" db="EMBL/GenBank/DDBJ databases">
        <title>Genome sequence of Pseudoalteromonas carrageenovora.</title>
        <authorList>
            <person name="Xie B.-B."/>
            <person name="Rong J.-C."/>
            <person name="Qin Q.-L."/>
            <person name="Zhang Y.-Z."/>
        </authorList>
    </citation>
    <scope>NUCLEOTIDE SEQUENCE [LARGE SCALE GENOMIC DNA]</scope>
    <source>
        <strain evidence="5 8">IAM 12662</strain>
    </source>
</reference>
<dbReference type="SUPFAM" id="SSF55073">
    <property type="entry name" value="Nucleotide cyclase"/>
    <property type="match status" value="1"/>
</dbReference>
<dbReference type="InterPro" id="IPR035965">
    <property type="entry name" value="PAS-like_dom_sf"/>
</dbReference>
<dbReference type="Proteomes" id="UP000238288">
    <property type="component" value="Chromosome PCAR9a"/>
</dbReference>
<dbReference type="Gene3D" id="3.30.70.270">
    <property type="match status" value="1"/>
</dbReference>
<dbReference type="GeneID" id="93663732"/>
<evidence type="ECO:0000313" key="8">
    <source>
        <dbReference type="Proteomes" id="UP000615003"/>
    </source>
</evidence>
<reference evidence="6 7" key="2">
    <citation type="submission" date="2017-11" db="EMBL/GenBank/DDBJ databases">
        <authorList>
            <person name="Han C.G."/>
        </authorList>
    </citation>
    <scope>NUCLEOTIDE SEQUENCE [LARGE SCALE GENOMIC DNA]</scope>
    <source>
        <strain evidence="7">ATCC 43555</strain>
        <strain evidence="6">ATCC43555</strain>
    </source>
</reference>
<comment type="catalytic activity">
    <reaction evidence="3">
        <text>2 GTP = 3',3'-c-di-GMP + 2 diphosphate</text>
        <dbReference type="Rhea" id="RHEA:24898"/>
        <dbReference type="ChEBI" id="CHEBI:33019"/>
        <dbReference type="ChEBI" id="CHEBI:37565"/>
        <dbReference type="ChEBI" id="CHEBI:58805"/>
        <dbReference type="EC" id="2.7.7.65"/>
    </reaction>
</comment>
<dbReference type="Gene3D" id="3.30.450.20">
    <property type="entry name" value="PAS domain"/>
    <property type="match status" value="1"/>
</dbReference>
<dbReference type="GO" id="GO:1902201">
    <property type="term" value="P:negative regulation of bacterial-type flagellum-dependent cell motility"/>
    <property type="evidence" value="ECO:0007669"/>
    <property type="project" value="TreeGrafter"/>
</dbReference>
<dbReference type="EMBL" id="LT965928">
    <property type="protein sequence ID" value="SOU41073.1"/>
    <property type="molecule type" value="Genomic_DNA"/>
</dbReference>
<evidence type="ECO:0000259" key="4">
    <source>
        <dbReference type="PROSITE" id="PS50887"/>
    </source>
</evidence>
<dbReference type="Pfam" id="PF13188">
    <property type="entry name" value="PAS_8"/>
    <property type="match status" value="1"/>
</dbReference>
<dbReference type="InterPro" id="IPR043128">
    <property type="entry name" value="Rev_trsase/Diguanyl_cyclase"/>
</dbReference>
<keyword evidence="8" id="KW-1185">Reference proteome</keyword>
<dbReference type="AlphaFoldDB" id="A0A2K4X9T7"/>
<dbReference type="PANTHER" id="PTHR45138">
    <property type="entry name" value="REGULATORY COMPONENTS OF SENSORY TRANSDUCTION SYSTEM"/>
    <property type="match status" value="1"/>
</dbReference>
<dbReference type="OrthoDB" id="9812260at2"/>
<dbReference type="FunFam" id="3.30.70.270:FF:000001">
    <property type="entry name" value="Diguanylate cyclase domain protein"/>
    <property type="match status" value="1"/>
</dbReference>
<gene>
    <name evidence="6" type="ORF">PCAR9_A30239</name>
    <name evidence="5" type="ORF">PCARR_a1755</name>
</gene>
<dbReference type="PROSITE" id="PS50887">
    <property type="entry name" value="GGDEF"/>
    <property type="match status" value="1"/>
</dbReference>
<dbReference type="GO" id="GO:0005886">
    <property type="term" value="C:plasma membrane"/>
    <property type="evidence" value="ECO:0007669"/>
    <property type="project" value="TreeGrafter"/>
</dbReference>
<dbReference type="InterPro" id="IPR029787">
    <property type="entry name" value="Nucleotide_cyclase"/>
</dbReference>
<dbReference type="EMBL" id="AQGW01000020">
    <property type="protein sequence ID" value="MBE0383419.1"/>
    <property type="molecule type" value="Genomic_DNA"/>
</dbReference>
<dbReference type="InterPro" id="IPR000160">
    <property type="entry name" value="GGDEF_dom"/>
</dbReference>
<dbReference type="NCBIfam" id="TIGR00254">
    <property type="entry name" value="GGDEF"/>
    <property type="match status" value="1"/>
</dbReference>
<evidence type="ECO:0000313" key="5">
    <source>
        <dbReference type="EMBL" id="MBE0383419.1"/>
    </source>
</evidence>
<name>A0A2K4X9T7_PSEVC</name>
<dbReference type="Pfam" id="PF00990">
    <property type="entry name" value="GGDEF"/>
    <property type="match status" value="1"/>
</dbReference>
<dbReference type="RefSeq" id="WP_058550171.1">
    <property type="nucleotide sequence ID" value="NZ_AQGW01000020.1"/>
</dbReference>
<dbReference type="GO" id="GO:0052621">
    <property type="term" value="F:diguanylate cyclase activity"/>
    <property type="evidence" value="ECO:0007669"/>
    <property type="project" value="UniProtKB-EC"/>
</dbReference>
<comment type="cofactor">
    <cofactor evidence="1">
        <name>Mg(2+)</name>
        <dbReference type="ChEBI" id="CHEBI:18420"/>
    </cofactor>
</comment>
<evidence type="ECO:0000256" key="1">
    <source>
        <dbReference type="ARBA" id="ARBA00001946"/>
    </source>
</evidence>
<dbReference type="CDD" id="cd00130">
    <property type="entry name" value="PAS"/>
    <property type="match status" value="1"/>
</dbReference>
<feature type="domain" description="GGDEF" evidence="4">
    <location>
        <begin position="288"/>
        <end position="424"/>
    </location>
</feature>
<proteinExistence type="predicted"/>
<dbReference type="SMART" id="SM00267">
    <property type="entry name" value="GGDEF"/>
    <property type="match status" value="1"/>
</dbReference>
<evidence type="ECO:0000256" key="3">
    <source>
        <dbReference type="ARBA" id="ARBA00034247"/>
    </source>
</evidence>